<dbReference type="Pfam" id="PF00188">
    <property type="entry name" value="CAP"/>
    <property type="match status" value="1"/>
</dbReference>
<organism evidence="2 3">
    <name type="scientific">Brumimicrobium oceani</name>
    <dbReference type="NCBI Taxonomy" id="2100725"/>
    <lineage>
        <taxon>Bacteria</taxon>
        <taxon>Pseudomonadati</taxon>
        <taxon>Bacteroidota</taxon>
        <taxon>Flavobacteriia</taxon>
        <taxon>Flavobacteriales</taxon>
        <taxon>Crocinitomicaceae</taxon>
        <taxon>Brumimicrobium</taxon>
    </lineage>
</organism>
<dbReference type="InterPro" id="IPR014044">
    <property type="entry name" value="CAP_dom"/>
</dbReference>
<feature type="domain" description="SCP" evidence="1">
    <location>
        <begin position="33"/>
        <end position="163"/>
    </location>
</feature>
<dbReference type="PANTHER" id="PTHR31157:SF1">
    <property type="entry name" value="SCP DOMAIN-CONTAINING PROTEIN"/>
    <property type="match status" value="1"/>
</dbReference>
<sequence length="174" mass="19950">MNVYLKLCLILFPLCSFGQMTEEQAEIINQEVLHLVNDFRSQKNVPALKIDSDLETAAKLQSDYSAKTNELTHIQSNNFKYSTPAKRVAMVKTGDHKAFYSVGENAAFTSFESDKINEPQYLNEIAAELFESWKNSKSHRNNMLNPNFKYYGFAVTIREKSGIIYAIQVFSEER</sequence>
<name>A0A2U2XAJ3_9FLAO</name>
<evidence type="ECO:0000313" key="2">
    <source>
        <dbReference type="EMBL" id="PWH84819.1"/>
    </source>
</evidence>
<evidence type="ECO:0000313" key="3">
    <source>
        <dbReference type="Proteomes" id="UP000245370"/>
    </source>
</evidence>
<reference evidence="2 3" key="2">
    <citation type="submission" date="2018-05" db="EMBL/GenBank/DDBJ databases">
        <authorList>
            <person name="Lanie J.A."/>
            <person name="Ng W.-L."/>
            <person name="Kazmierczak K.M."/>
            <person name="Andrzejewski T.M."/>
            <person name="Davidsen T.M."/>
            <person name="Wayne K.J."/>
            <person name="Tettelin H."/>
            <person name="Glass J.I."/>
            <person name="Rusch D."/>
            <person name="Podicherti R."/>
            <person name="Tsui H.-C.T."/>
            <person name="Winkler M.E."/>
        </authorList>
    </citation>
    <scope>NUCLEOTIDE SEQUENCE [LARGE SCALE GENOMIC DNA]</scope>
    <source>
        <strain evidence="2 3">C305</strain>
    </source>
</reference>
<accession>A0A2U2XAJ3</accession>
<dbReference type="RefSeq" id="WP_109360226.1">
    <property type="nucleotide sequence ID" value="NZ_QFRJ01000011.1"/>
</dbReference>
<dbReference type="Gene3D" id="3.40.33.10">
    <property type="entry name" value="CAP"/>
    <property type="match status" value="1"/>
</dbReference>
<gene>
    <name evidence="2" type="ORF">DIT68_12900</name>
</gene>
<dbReference type="Proteomes" id="UP000245370">
    <property type="component" value="Unassembled WGS sequence"/>
</dbReference>
<evidence type="ECO:0000259" key="1">
    <source>
        <dbReference type="Pfam" id="PF00188"/>
    </source>
</evidence>
<dbReference type="OrthoDB" id="632640at2"/>
<protein>
    <recommendedName>
        <fullName evidence="1">SCP domain-containing protein</fullName>
    </recommendedName>
</protein>
<dbReference type="InterPro" id="IPR035940">
    <property type="entry name" value="CAP_sf"/>
</dbReference>
<dbReference type="AlphaFoldDB" id="A0A2U2XAJ3"/>
<dbReference type="EMBL" id="QFRJ01000011">
    <property type="protein sequence ID" value="PWH84819.1"/>
    <property type="molecule type" value="Genomic_DNA"/>
</dbReference>
<comment type="caution">
    <text evidence="2">The sequence shown here is derived from an EMBL/GenBank/DDBJ whole genome shotgun (WGS) entry which is preliminary data.</text>
</comment>
<reference evidence="2 3" key="1">
    <citation type="submission" date="2018-05" db="EMBL/GenBank/DDBJ databases">
        <title>Brumimicrobium oceani sp. nov., isolated from coastal sediment.</title>
        <authorList>
            <person name="Kou Y."/>
        </authorList>
    </citation>
    <scope>NUCLEOTIDE SEQUENCE [LARGE SCALE GENOMIC DNA]</scope>
    <source>
        <strain evidence="2 3">C305</strain>
    </source>
</reference>
<dbReference type="PANTHER" id="PTHR31157">
    <property type="entry name" value="SCP DOMAIN-CONTAINING PROTEIN"/>
    <property type="match status" value="1"/>
</dbReference>
<dbReference type="SUPFAM" id="SSF55797">
    <property type="entry name" value="PR-1-like"/>
    <property type="match status" value="1"/>
</dbReference>
<keyword evidence="3" id="KW-1185">Reference proteome</keyword>
<proteinExistence type="predicted"/>
<dbReference type="CDD" id="cd05379">
    <property type="entry name" value="CAP_bacterial"/>
    <property type="match status" value="1"/>
</dbReference>